<reference evidence="1 2" key="2">
    <citation type="submission" date="2018-11" db="EMBL/GenBank/DDBJ databases">
        <authorList>
            <consortium name="Pathogen Informatics"/>
        </authorList>
    </citation>
    <scope>NUCLEOTIDE SEQUENCE [LARGE SCALE GENOMIC DNA]</scope>
    <source>
        <strain evidence="1 2">Costa Rica</strain>
    </source>
</reference>
<sequence length="131" mass="15008">MRNLCACDFRYIPQEEQPRYQNPVQVATASRGRVVVGMTPRNMKQVTSGPRQPIAAIFKPNAAITPQEQIQKKIDKAKLKLEEIAKLERVSFQERISSGEIIPLPNQLIKIGRKSEYESEIEKLTEEMEKL</sequence>
<evidence type="ECO:0000313" key="3">
    <source>
        <dbReference type="WBParaSite" id="ACOC_0000804101-mRNA-1"/>
    </source>
</evidence>
<name>A0A0R3PRD4_ANGCS</name>
<dbReference type="WBParaSite" id="ACOC_0000804101-mRNA-1">
    <property type="protein sequence ID" value="ACOC_0000804101-mRNA-1"/>
    <property type="gene ID" value="ACOC_0000804101"/>
</dbReference>
<dbReference type="STRING" id="334426.A0A0R3PRD4"/>
<organism evidence="3">
    <name type="scientific">Angiostrongylus costaricensis</name>
    <name type="common">Nematode worm</name>
    <dbReference type="NCBI Taxonomy" id="334426"/>
    <lineage>
        <taxon>Eukaryota</taxon>
        <taxon>Metazoa</taxon>
        <taxon>Ecdysozoa</taxon>
        <taxon>Nematoda</taxon>
        <taxon>Chromadorea</taxon>
        <taxon>Rhabditida</taxon>
        <taxon>Rhabditina</taxon>
        <taxon>Rhabditomorpha</taxon>
        <taxon>Strongyloidea</taxon>
        <taxon>Metastrongylidae</taxon>
        <taxon>Angiostrongylus</taxon>
    </lineage>
</organism>
<keyword evidence="2" id="KW-1185">Reference proteome</keyword>
<dbReference type="AlphaFoldDB" id="A0A0R3PRD4"/>
<dbReference type="Proteomes" id="UP000267027">
    <property type="component" value="Unassembled WGS sequence"/>
</dbReference>
<dbReference type="EMBL" id="UYYA01004108">
    <property type="protein sequence ID" value="VDM59627.1"/>
    <property type="molecule type" value="Genomic_DNA"/>
</dbReference>
<dbReference type="OrthoDB" id="21625at2759"/>
<dbReference type="OMA" id="ITPQDHF"/>
<evidence type="ECO:0000313" key="2">
    <source>
        <dbReference type="Proteomes" id="UP000267027"/>
    </source>
</evidence>
<accession>A0A0R3PRD4</accession>
<proteinExistence type="predicted"/>
<evidence type="ECO:0000313" key="1">
    <source>
        <dbReference type="EMBL" id="VDM59627.1"/>
    </source>
</evidence>
<gene>
    <name evidence="1" type="ORF">ACOC_LOCUS8042</name>
</gene>
<protein>
    <submittedName>
        <fullName evidence="3">Enkurin domain-containing protein</fullName>
    </submittedName>
</protein>
<reference evidence="3" key="1">
    <citation type="submission" date="2017-02" db="UniProtKB">
        <authorList>
            <consortium name="WormBaseParasite"/>
        </authorList>
    </citation>
    <scope>IDENTIFICATION</scope>
</reference>